<dbReference type="NCBIfam" id="TIGR01493">
    <property type="entry name" value="HAD-SF-IA-v2"/>
    <property type="match status" value="1"/>
</dbReference>
<gene>
    <name evidence="2" type="ORF">AVDCRST_MAG25-738</name>
</gene>
<dbReference type="InterPro" id="IPR023198">
    <property type="entry name" value="PGP-like_dom2"/>
</dbReference>
<dbReference type="AlphaFoldDB" id="A0A6J4QZY9"/>
<proteinExistence type="predicted"/>
<evidence type="ECO:0008006" key="3">
    <source>
        <dbReference type="Google" id="ProtNLM"/>
    </source>
</evidence>
<dbReference type="InterPro" id="IPR036412">
    <property type="entry name" value="HAD-like_sf"/>
</dbReference>
<dbReference type="PRINTS" id="PR00413">
    <property type="entry name" value="HADHALOGNASE"/>
</dbReference>
<reference evidence="2" key="1">
    <citation type="submission" date="2020-02" db="EMBL/GenBank/DDBJ databases">
        <authorList>
            <person name="Meier V. D."/>
        </authorList>
    </citation>
    <scope>NUCLEOTIDE SEQUENCE</scope>
    <source>
        <strain evidence="2">AVDCRST_MAG25</strain>
    </source>
</reference>
<dbReference type="GO" id="GO:0016787">
    <property type="term" value="F:hydrolase activity"/>
    <property type="evidence" value="ECO:0007669"/>
    <property type="project" value="UniProtKB-KW"/>
</dbReference>
<accession>A0A6J4QZY9</accession>
<keyword evidence="1" id="KW-0378">Hydrolase</keyword>
<dbReference type="SUPFAM" id="SSF56784">
    <property type="entry name" value="HAD-like"/>
    <property type="match status" value="1"/>
</dbReference>
<organism evidence="2">
    <name type="scientific">uncultured Rubrobacteraceae bacterium</name>
    <dbReference type="NCBI Taxonomy" id="349277"/>
    <lineage>
        <taxon>Bacteria</taxon>
        <taxon>Bacillati</taxon>
        <taxon>Actinomycetota</taxon>
        <taxon>Rubrobacteria</taxon>
        <taxon>Rubrobacterales</taxon>
        <taxon>Rubrobacteraceae</taxon>
        <taxon>environmental samples</taxon>
    </lineage>
</organism>
<protein>
    <recommendedName>
        <fullName evidence="3">Haloacid dehalogenase type II</fullName>
    </recommendedName>
</protein>
<dbReference type="Gene3D" id="1.10.150.240">
    <property type="entry name" value="Putative phosphatase, domain 2"/>
    <property type="match status" value="1"/>
</dbReference>
<sequence>MSGAIAFDVYGTLVDPLQMGERLRPVAGELADPLAKLWREKQLEYTFRRALMRRYENFDVCTRQALDHAASLLGVALSDEDREHLIEVYGSLSPFADVAPGLEGMRDPGRALVAFSNG</sequence>
<dbReference type="EMBL" id="CADCVI010000049">
    <property type="protein sequence ID" value="CAA9460207.1"/>
    <property type="molecule type" value="Genomic_DNA"/>
</dbReference>
<dbReference type="InterPro" id="IPR051540">
    <property type="entry name" value="S-2-haloacid_dehalogenase"/>
</dbReference>
<feature type="non-terminal residue" evidence="2">
    <location>
        <position position="118"/>
    </location>
</feature>
<dbReference type="PANTHER" id="PTHR43316">
    <property type="entry name" value="HYDROLASE, HALOACID DELAHOGENASE-RELATED"/>
    <property type="match status" value="1"/>
</dbReference>
<evidence type="ECO:0000313" key="2">
    <source>
        <dbReference type="EMBL" id="CAA9460207.1"/>
    </source>
</evidence>
<dbReference type="InterPro" id="IPR006439">
    <property type="entry name" value="HAD-SF_hydro_IA"/>
</dbReference>
<evidence type="ECO:0000256" key="1">
    <source>
        <dbReference type="ARBA" id="ARBA00022801"/>
    </source>
</evidence>
<dbReference type="PANTHER" id="PTHR43316:SF3">
    <property type="entry name" value="HALOACID DEHALOGENASE, TYPE II (AFU_ORTHOLOGUE AFUA_2G07750)-RELATED"/>
    <property type="match status" value="1"/>
</dbReference>
<name>A0A6J4QZY9_9ACTN</name>